<evidence type="ECO:0000313" key="2">
    <source>
        <dbReference type="EMBL" id="QQG35743.1"/>
    </source>
</evidence>
<dbReference type="Proteomes" id="UP000595362">
    <property type="component" value="Chromosome"/>
</dbReference>
<keyword evidence="1" id="KW-1133">Transmembrane helix</keyword>
<name>A0A7T5R1E3_9BACT</name>
<keyword evidence="1" id="KW-0812">Transmembrane</keyword>
<dbReference type="AlphaFoldDB" id="A0A7T5R1E3"/>
<feature type="transmembrane region" description="Helical" evidence="1">
    <location>
        <begin position="43"/>
        <end position="61"/>
    </location>
</feature>
<dbReference type="Pfam" id="PF11666">
    <property type="entry name" value="DUF2933"/>
    <property type="match status" value="1"/>
</dbReference>
<keyword evidence="1" id="KW-0472">Membrane</keyword>
<organism evidence="2 3">
    <name type="scientific">Micavibrio aeruginosavorus</name>
    <dbReference type="NCBI Taxonomy" id="349221"/>
    <lineage>
        <taxon>Bacteria</taxon>
        <taxon>Pseudomonadati</taxon>
        <taxon>Bdellovibrionota</taxon>
        <taxon>Bdellovibrionia</taxon>
        <taxon>Bdellovibrionales</taxon>
        <taxon>Pseudobdellovibrionaceae</taxon>
        <taxon>Micavibrio</taxon>
    </lineage>
</organism>
<proteinExistence type="predicted"/>
<dbReference type="EMBL" id="CP066681">
    <property type="protein sequence ID" value="QQG35743.1"/>
    <property type="molecule type" value="Genomic_DNA"/>
</dbReference>
<gene>
    <name evidence="2" type="ORF">HYS17_09565</name>
</gene>
<accession>A0A7T5R1E3</accession>
<evidence type="ECO:0000313" key="3">
    <source>
        <dbReference type="Proteomes" id="UP000595362"/>
    </source>
</evidence>
<dbReference type="InterPro" id="IPR021682">
    <property type="entry name" value="DUF2933"/>
</dbReference>
<feature type="transmembrane region" description="Helical" evidence="1">
    <location>
        <begin position="15"/>
        <end position="36"/>
    </location>
</feature>
<sequence>MTHDHHHQEKEQKGFWASPTGIACLFFLAAAAYFLLTEHRAHIVPYLPYLIILACPLMHIFHHGGHGGHGEHGKKEEE</sequence>
<protein>
    <submittedName>
        <fullName evidence="2">DUF2933 domain-containing protein</fullName>
    </submittedName>
</protein>
<evidence type="ECO:0000256" key="1">
    <source>
        <dbReference type="SAM" id="Phobius"/>
    </source>
</evidence>
<reference evidence="2 3" key="1">
    <citation type="submission" date="2020-07" db="EMBL/GenBank/DDBJ databases">
        <title>Huge and variable diversity of episymbiotic CPR bacteria and DPANN archaea in groundwater ecosystems.</title>
        <authorList>
            <person name="He C.Y."/>
            <person name="Keren R."/>
            <person name="Whittaker M."/>
            <person name="Farag I.F."/>
            <person name="Doudna J."/>
            <person name="Cate J.H.D."/>
            <person name="Banfield J.F."/>
        </authorList>
    </citation>
    <scope>NUCLEOTIDE SEQUENCE [LARGE SCALE GENOMIC DNA]</scope>
    <source>
        <strain evidence="2">NC_groundwater_70_Ag_B-0.1um_54_66</strain>
    </source>
</reference>